<protein>
    <submittedName>
        <fullName evidence="1">Uncharacterized protein</fullName>
    </submittedName>
</protein>
<dbReference type="Proteomes" id="UP000054558">
    <property type="component" value="Unassembled WGS sequence"/>
</dbReference>
<dbReference type="EMBL" id="DF237153">
    <property type="protein sequence ID" value="GAQ84741.1"/>
    <property type="molecule type" value="Genomic_DNA"/>
</dbReference>
<dbReference type="OrthoDB" id="2393824at2759"/>
<accession>A0A1Y1I6I0</accession>
<gene>
    <name evidence="1" type="ORF">KFL_002040010</name>
</gene>
<dbReference type="AlphaFoldDB" id="A0A1Y1I6I0"/>
<organism evidence="1 2">
    <name type="scientific">Klebsormidium nitens</name>
    <name type="common">Green alga</name>
    <name type="synonym">Ulothrix nitens</name>
    <dbReference type="NCBI Taxonomy" id="105231"/>
    <lineage>
        <taxon>Eukaryota</taxon>
        <taxon>Viridiplantae</taxon>
        <taxon>Streptophyta</taxon>
        <taxon>Klebsormidiophyceae</taxon>
        <taxon>Klebsormidiales</taxon>
        <taxon>Klebsormidiaceae</taxon>
        <taxon>Klebsormidium</taxon>
    </lineage>
</organism>
<evidence type="ECO:0000313" key="2">
    <source>
        <dbReference type="Proteomes" id="UP000054558"/>
    </source>
</evidence>
<keyword evidence="2" id="KW-1185">Reference proteome</keyword>
<feature type="non-terminal residue" evidence="1">
    <location>
        <position position="118"/>
    </location>
</feature>
<proteinExistence type="predicted"/>
<reference evidence="1 2" key="1">
    <citation type="journal article" date="2014" name="Nat. Commun.">
        <title>Klebsormidium flaccidum genome reveals primary factors for plant terrestrial adaptation.</title>
        <authorList>
            <person name="Hori K."/>
            <person name="Maruyama F."/>
            <person name="Fujisawa T."/>
            <person name="Togashi T."/>
            <person name="Yamamoto N."/>
            <person name="Seo M."/>
            <person name="Sato S."/>
            <person name="Yamada T."/>
            <person name="Mori H."/>
            <person name="Tajima N."/>
            <person name="Moriyama T."/>
            <person name="Ikeuchi M."/>
            <person name="Watanabe M."/>
            <person name="Wada H."/>
            <person name="Kobayashi K."/>
            <person name="Saito M."/>
            <person name="Masuda T."/>
            <person name="Sasaki-Sekimoto Y."/>
            <person name="Mashiguchi K."/>
            <person name="Awai K."/>
            <person name="Shimojima M."/>
            <person name="Masuda S."/>
            <person name="Iwai M."/>
            <person name="Nobusawa T."/>
            <person name="Narise T."/>
            <person name="Kondo S."/>
            <person name="Saito H."/>
            <person name="Sato R."/>
            <person name="Murakawa M."/>
            <person name="Ihara Y."/>
            <person name="Oshima-Yamada Y."/>
            <person name="Ohtaka K."/>
            <person name="Satoh M."/>
            <person name="Sonobe K."/>
            <person name="Ishii M."/>
            <person name="Ohtani R."/>
            <person name="Kanamori-Sato M."/>
            <person name="Honoki R."/>
            <person name="Miyazaki D."/>
            <person name="Mochizuki H."/>
            <person name="Umetsu J."/>
            <person name="Higashi K."/>
            <person name="Shibata D."/>
            <person name="Kamiya Y."/>
            <person name="Sato N."/>
            <person name="Nakamura Y."/>
            <person name="Tabata S."/>
            <person name="Ida S."/>
            <person name="Kurokawa K."/>
            <person name="Ohta H."/>
        </authorList>
    </citation>
    <scope>NUCLEOTIDE SEQUENCE [LARGE SCALE GENOMIC DNA]</scope>
    <source>
        <strain evidence="1 2">NIES-2285</strain>
    </source>
</reference>
<sequence length="118" mass="13844">RFLLLPSRSWHLFVVQDWLLKTWGCLLSLSREAVELKLQATMEELRRRTRQDFFNTFLDESQAGMRILDGYFPSRDGTEGRPLLNGLVRSLHHNIFTHFHFNLTGTSWKNQSPSSHLS</sequence>
<feature type="non-terminal residue" evidence="1">
    <location>
        <position position="1"/>
    </location>
</feature>
<evidence type="ECO:0000313" key="1">
    <source>
        <dbReference type="EMBL" id="GAQ84741.1"/>
    </source>
</evidence>
<name>A0A1Y1I6I0_KLENI</name>